<name>A0ACA6AX60_EHRCJ</name>
<protein>
    <submittedName>
        <fullName evidence="1">Surface antigen msp4</fullName>
    </submittedName>
</protein>
<accession>A0ACA6AX60</accession>
<gene>
    <name evidence="1" type="ordered locus">Ecaj_0900</name>
</gene>
<keyword evidence="2" id="KW-1185">Reference proteome</keyword>
<dbReference type="Proteomes" id="UP000000435">
    <property type="component" value="Chromosome"/>
</dbReference>
<evidence type="ECO:0000313" key="2">
    <source>
        <dbReference type="Proteomes" id="UP000000435"/>
    </source>
</evidence>
<sequence>MYNIINYVIKYTIALAFLLLPRVSFSILIGNIEKSIKLLSVHINSQYKPSISQISNYLIQENNSKEKKINILNLSNNTITYNMQLENSTTNFRFIIGYFFKRLRFAVEDSYEEFHIKDNDSLKANLSKYSYKMYNEDFQNFTIATDNKLSITSAIVNICYDILINNTTVLPHLCTAVGICSTGFFNDMRFKLLYQRKIGLGYLINSNVMLFFNVYYHKVMRNKLKNLLTQYSVDINAFLDAITVLANTDIGYFGSEVGVRFIFN</sequence>
<evidence type="ECO:0000313" key="1">
    <source>
        <dbReference type="EMBL" id="AAZ68931.1"/>
    </source>
</evidence>
<proteinExistence type="predicted"/>
<dbReference type="EMBL" id="CP000107">
    <property type="protein sequence ID" value="AAZ68931.1"/>
    <property type="molecule type" value="Genomic_DNA"/>
</dbReference>
<organism evidence="1 2">
    <name type="scientific">Ehrlichia canis (strain Jake)</name>
    <dbReference type="NCBI Taxonomy" id="269484"/>
    <lineage>
        <taxon>Bacteria</taxon>
        <taxon>Pseudomonadati</taxon>
        <taxon>Pseudomonadota</taxon>
        <taxon>Alphaproteobacteria</taxon>
        <taxon>Rickettsiales</taxon>
        <taxon>Anaplasmataceae</taxon>
        <taxon>Ehrlichia</taxon>
    </lineage>
</organism>
<reference evidence="2" key="1">
    <citation type="journal article" date="2006" name="J. Bacteriol.">
        <title>The genome of the obligately intracellular bacterium Ehrlichia canis reveals themes of complex membrane structure and immune evasion strategies.</title>
        <authorList>
            <person name="Mavromatis K."/>
            <person name="Doyle C.K."/>
            <person name="Lykidis A."/>
            <person name="Ivanova N."/>
            <person name="Francino M.P."/>
            <person name="Chain P."/>
            <person name="Shin M."/>
            <person name="Malfatti S."/>
            <person name="Larimer F."/>
            <person name="Copeland A."/>
            <person name="Detter J.C."/>
            <person name="Land M."/>
            <person name="Richardson P.M."/>
            <person name="Yu X.J."/>
            <person name="Walker D.H."/>
            <person name="McBride J.W."/>
            <person name="Kyrpides N.C."/>
        </authorList>
    </citation>
    <scope>NUCLEOTIDE SEQUENCE [LARGE SCALE GENOMIC DNA]</scope>
    <source>
        <strain evidence="2">Jake</strain>
    </source>
</reference>